<evidence type="ECO:0000256" key="4">
    <source>
        <dbReference type="ARBA" id="ARBA00023163"/>
    </source>
</evidence>
<accession>A0ABW8K644</accession>
<comment type="caution">
    <text evidence="6">The sequence shown here is derived from an EMBL/GenBank/DDBJ whole genome shotgun (WGS) entry which is preliminary data.</text>
</comment>
<dbReference type="Proteomes" id="UP001620408">
    <property type="component" value="Unassembled WGS sequence"/>
</dbReference>
<name>A0ABW8K644_9GAMM</name>
<keyword evidence="4" id="KW-0804">Transcription</keyword>
<keyword evidence="2" id="KW-0805">Transcription regulation</keyword>
<organism evidence="6 7">
    <name type="scientific">Dyella koreensis</name>
    <dbReference type="NCBI Taxonomy" id="311235"/>
    <lineage>
        <taxon>Bacteria</taxon>
        <taxon>Pseudomonadati</taxon>
        <taxon>Pseudomonadota</taxon>
        <taxon>Gammaproteobacteria</taxon>
        <taxon>Lysobacterales</taxon>
        <taxon>Rhodanobacteraceae</taxon>
        <taxon>Dyella</taxon>
    </lineage>
</organism>
<evidence type="ECO:0000313" key="6">
    <source>
        <dbReference type="EMBL" id="MFK2918372.1"/>
    </source>
</evidence>
<keyword evidence="7" id="KW-1185">Reference proteome</keyword>
<sequence length="296" mass="32016">MASIDDYRVFIAVVEQGNLSAAARHLHCSLQTVSRVLASLERELGVELIHRTTRRAQPSAAGSAFHARIKTALADIDLARSSLAEHGAKIDGSLRIGGSTQYAPVHVVPLMAAFMERYPDVDIELVVDDGHADLLRDGLDAAVRLGELPDSRLQARLLGHLRQIAFASPGYLAAHGRPRRPSELSAHQCVLRRSAKDAQTWAFTRNGKPMPVEVDGRFSANNAAACNAAVVSGLGIGLAPLWQVRGLIDQGLVEQVLAPYGLPSMPVHIVWPASKQLPARTRAFIDFVASRWLAEV</sequence>
<dbReference type="RefSeq" id="WP_379985808.1">
    <property type="nucleotide sequence ID" value="NZ_JADIKD010000011.1"/>
</dbReference>
<dbReference type="InterPro" id="IPR036388">
    <property type="entry name" value="WH-like_DNA-bd_sf"/>
</dbReference>
<dbReference type="Pfam" id="PF03466">
    <property type="entry name" value="LysR_substrate"/>
    <property type="match status" value="1"/>
</dbReference>
<dbReference type="Gene3D" id="1.10.10.10">
    <property type="entry name" value="Winged helix-like DNA-binding domain superfamily/Winged helix DNA-binding domain"/>
    <property type="match status" value="1"/>
</dbReference>
<protein>
    <submittedName>
        <fullName evidence="6">LysR family transcriptional regulator</fullName>
    </submittedName>
</protein>
<dbReference type="SUPFAM" id="SSF46785">
    <property type="entry name" value="Winged helix' DNA-binding domain"/>
    <property type="match status" value="1"/>
</dbReference>
<evidence type="ECO:0000256" key="1">
    <source>
        <dbReference type="ARBA" id="ARBA00009437"/>
    </source>
</evidence>
<dbReference type="InterPro" id="IPR036390">
    <property type="entry name" value="WH_DNA-bd_sf"/>
</dbReference>
<dbReference type="PROSITE" id="PS50931">
    <property type="entry name" value="HTH_LYSR"/>
    <property type="match status" value="1"/>
</dbReference>
<dbReference type="EMBL" id="JADIKD010000011">
    <property type="protein sequence ID" value="MFK2918372.1"/>
    <property type="molecule type" value="Genomic_DNA"/>
</dbReference>
<dbReference type="InterPro" id="IPR000847">
    <property type="entry name" value="LysR_HTH_N"/>
</dbReference>
<dbReference type="InterPro" id="IPR005119">
    <property type="entry name" value="LysR_subst-bd"/>
</dbReference>
<dbReference type="PANTHER" id="PTHR30537:SF5">
    <property type="entry name" value="HTH-TYPE TRANSCRIPTIONAL ACTIVATOR TTDR-RELATED"/>
    <property type="match status" value="1"/>
</dbReference>
<dbReference type="PANTHER" id="PTHR30537">
    <property type="entry name" value="HTH-TYPE TRANSCRIPTIONAL REGULATOR"/>
    <property type="match status" value="1"/>
</dbReference>
<comment type="similarity">
    <text evidence="1">Belongs to the LysR transcriptional regulatory family.</text>
</comment>
<dbReference type="SUPFAM" id="SSF53850">
    <property type="entry name" value="Periplasmic binding protein-like II"/>
    <property type="match status" value="1"/>
</dbReference>
<evidence type="ECO:0000256" key="2">
    <source>
        <dbReference type="ARBA" id="ARBA00023015"/>
    </source>
</evidence>
<dbReference type="Pfam" id="PF00126">
    <property type="entry name" value="HTH_1"/>
    <property type="match status" value="1"/>
</dbReference>
<evidence type="ECO:0000256" key="3">
    <source>
        <dbReference type="ARBA" id="ARBA00023125"/>
    </source>
</evidence>
<dbReference type="CDD" id="cd08422">
    <property type="entry name" value="PBP2_CrgA_like"/>
    <property type="match status" value="1"/>
</dbReference>
<reference evidence="6 7" key="1">
    <citation type="submission" date="2020-10" db="EMBL/GenBank/DDBJ databases">
        <title>Phylogeny of dyella-like bacteria.</title>
        <authorList>
            <person name="Fu J."/>
        </authorList>
    </citation>
    <scope>NUCLEOTIDE SEQUENCE [LARGE SCALE GENOMIC DNA]</scope>
    <source>
        <strain evidence="6 7">BB4</strain>
    </source>
</reference>
<evidence type="ECO:0000313" key="7">
    <source>
        <dbReference type="Proteomes" id="UP001620408"/>
    </source>
</evidence>
<keyword evidence="3" id="KW-0238">DNA-binding</keyword>
<evidence type="ECO:0000259" key="5">
    <source>
        <dbReference type="PROSITE" id="PS50931"/>
    </source>
</evidence>
<dbReference type="InterPro" id="IPR058163">
    <property type="entry name" value="LysR-type_TF_proteobact-type"/>
</dbReference>
<dbReference type="Gene3D" id="3.40.190.290">
    <property type="match status" value="1"/>
</dbReference>
<gene>
    <name evidence="6" type="ORF">ISS97_13950</name>
</gene>
<feature type="domain" description="HTH lysR-type" evidence="5">
    <location>
        <begin position="8"/>
        <end position="59"/>
    </location>
</feature>
<proteinExistence type="inferred from homology"/>